<evidence type="ECO:0000313" key="1">
    <source>
        <dbReference type="EMBL" id="OGG60465.1"/>
    </source>
</evidence>
<dbReference type="AlphaFoldDB" id="A0A1F6DGC7"/>
<dbReference type="Proteomes" id="UP000178042">
    <property type="component" value="Unassembled WGS sequence"/>
</dbReference>
<accession>A0A1F6DGC7</accession>
<reference evidence="1 2" key="1">
    <citation type="journal article" date="2016" name="Nat. Commun.">
        <title>Thousands of microbial genomes shed light on interconnected biogeochemical processes in an aquifer system.</title>
        <authorList>
            <person name="Anantharaman K."/>
            <person name="Brown C.T."/>
            <person name="Hug L.A."/>
            <person name="Sharon I."/>
            <person name="Castelle C.J."/>
            <person name="Probst A.J."/>
            <person name="Thomas B.C."/>
            <person name="Singh A."/>
            <person name="Wilkins M.J."/>
            <person name="Karaoz U."/>
            <person name="Brodie E.L."/>
            <person name="Williams K.H."/>
            <person name="Hubbard S.S."/>
            <person name="Banfield J.F."/>
        </authorList>
    </citation>
    <scope>NUCLEOTIDE SEQUENCE [LARGE SCALE GENOMIC DNA]</scope>
</reference>
<proteinExistence type="predicted"/>
<dbReference type="EMBL" id="MFLD01000015">
    <property type="protein sequence ID" value="OGG60465.1"/>
    <property type="molecule type" value="Genomic_DNA"/>
</dbReference>
<comment type="caution">
    <text evidence="1">The sequence shown here is derived from an EMBL/GenBank/DDBJ whole genome shotgun (WGS) entry which is preliminary data.</text>
</comment>
<protein>
    <submittedName>
        <fullName evidence="1">Uncharacterized protein</fullName>
    </submittedName>
</protein>
<organism evidence="1 2">
    <name type="scientific">Candidatus Kaiserbacteria bacterium RIFCSPHIGHO2_02_FULL_49_16</name>
    <dbReference type="NCBI Taxonomy" id="1798490"/>
    <lineage>
        <taxon>Bacteria</taxon>
        <taxon>Candidatus Kaiseribacteriota</taxon>
    </lineage>
</organism>
<evidence type="ECO:0000313" key="2">
    <source>
        <dbReference type="Proteomes" id="UP000178042"/>
    </source>
</evidence>
<gene>
    <name evidence="1" type="ORF">A3C86_01190</name>
</gene>
<sequence length="348" mass="39428">MGFIIWTEPPYGSFRCPNDYRTAEEYLDGLAKWASVELKKSPDITQEEMLAKRESLFIGHECEVSRWGGSDINTDAKNGTYQEMPSILQSADYGKDFKMYESDLGFSFKYPPHLVIRTFPDDPSHLYIVPSSRAKDSKEPLTSIIISVSDPDPEETPEEWLLGPNSGYTESLDRYGNYYKTSIDGQNAVYTDGGMWVVVNTRNNKYRLSIADLTEKDTSPLFTEMGIVIESLTFKKIPVVSNEVVSEFYGLPAEKRNQMLVEMIYAGEYKAVVNATNDGIEKYRDLVWEDLDFWIHRGVALFQLGNCAESGAAFYHVAVRVPEDKMVSSMMAKITNEGCKTPLDFSQQ</sequence>
<name>A0A1F6DGC7_9BACT</name>